<organism evidence="2 3">
    <name type="scientific">Pseudocercospora fuligena</name>
    <dbReference type="NCBI Taxonomy" id="685502"/>
    <lineage>
        <taxon>Eukaryota</taxon>
        <taxon>Fungi</taxon>
        <taxon>Dikarya</taxon>
        <taxon>Ascomycota</taxon>
        <taxon>Pezizomycotina</taxon>
        <taxon>Dothideomycetes</taxon>
        <taxon>Dothideomycetidae</taxon>
        <taxon>Mycosphaerellales</taxon>
        <taxon>Mycosphaerellaceae</taxon>
        <taxon>Pseudocercospora</taxon>
    </lineage>
</organism>
<comment type="caution">
    <text evidence="2">The sequence shown here is derived from an EMBL/GenBank/DDBJ whole genome shotgun (WGS) entry which is preliminary data.</text>
</comment>
<evidence type="ECO:0000313" key="3">
    <source>
        <dbReference type="Proteomes" id="UP000660729"/>
    </source>
</evidence>
<dbReference type="EMBL" id="JABCIY010000168">
    <property type="protein sequence ID" value="KAF7190577.1"/>
    <property type="molecule type" value="Genomic_DNA"/>
</dbReference>
<evidence type="ECO:0000256" key="1">
    <source>
        <dbReference type="SAM" id="MobiDB-lite"/>
    </source>
</evidence>
<gene>
    <name evidence="2" type="ORF">HII31_07736</name>
</gene>
<feature type="compositionally biased region" description="Polar residues" evidence="1">
    <location>
        <begin position="57"/>
        <end position="79"/>
    </location>
</feature>
<feature type="compositionally biased region" description="Polar residues" evidence="1">
    <location>
        <begin position="21"/>
        <end position="37"/>
    </location>
</feature>
<proteinExistence type="predicted"/>
<accession>A0A8H6RH00</accession>
<dbReference type="AlphaFoldDB" id="A0A8H6RH00"/>
<feature type="region of interest" description="Disordered" evidence="1">
    <location>
        <begin position="18"/>
        <end position="45"/>
    </location>
</feature>
<keyword evidence="3" id="KW-1185">Reference proteome</keyword>
<dbReference type="Proteomes" id="UP000660729">
    <property type="component" value="Unassembled WGS sequence"/>
</dbReference>
<feature type="region of interest" description="Disordered" evidence="1">
    <location>
        <begin position="225"/>
        <end position="247"/>
    </location>
</feature>
<feature type="compositionally biased region" description="Low complexity" evidence="1">
    <location>
        <begin position="139"/>
        <end position="149"/>
    </location>
</feature>
<name>A0A8H6RH00_9PEZI</name>
<reference evidence="2" key="1">
    <citation type="submission" date="2020-04" db="EMBL/GenBank/DDBJ databases">
        <title>Draft genome resource of the tomato pathogen Pseudocercospora fuligena.</title>
        <authorList>
            <person name="Zaccaron A."/>
        </authorList>
    </citation>
    <scope>NUCLEOTIDE SEQUENCE</scope>
    <source>
        <strain evidence="2">PF001</strain>
    </source>
</reference>
<evidence type="ECO:0000313" key="2">
    <source>
        <dbReference type="EMBL" id="KAF7190577.1"/>
    </source>
</evidence>
<feature type="region of interest" description="Disordered" evidence="1">
    <location>
        <begin position="57"/>
        <end position="151"/>
    </location>
</feature>
<sequence>MIQSATVQYNHGAGFGGHPSFSFSNPSTQQGSSNQAFSGHGVTCTVGGMQQMQGYASSQPYFQQQQNPYTSAPYNQSVPAQAPPPVRQSASPQQRLSPHAAASPAQPPDNQTPPIKYPMAAPPLPQTPVNQSQVNNGNAASPPKSPAAQSREEQRINLLFEINVELLQEVNRLQAEGKGGAISPQQVAQLKAQGQAAVQASEEYIQCLRRVQANLAYLMPKAQPEQANPAKASQGPAHMTPPPHMPQLQEKYDRLKVLFDGWAGLDARMAASSASPKPQQTGPN</sequence>
<protein>
    <submittedName>
        <fullName evidence="2">Uncharacterized protein</fullName>
    </submittedName>
</protein>
<feature type="compositionally biased region" description="Polar residues" evidence="1">
    <location>
        <begin position="127"/>
        <end position="138"/>
    </location>
</feature>
<dbReference type="OrthoDB" id="2530523at2759"/>